<evidence type="ECO:0000313" key="10">
    <source>
        <dbReference type="Proteomes" id="UP001062632"/>
    </source>
</evidence>
<dbReference type="Gene3D" id="3.90.79.10">
    <property type="entry name" value="Nucleoside Triphosphate Pyrophosphohydrolase"/>
    <property type="match status" value="1"/>
</dbReference>
<dbReference type="Proteomes" id="UP001062632">
    <property type="component" value="Unassembled WGS sequence"/>
</dbReference>
<evidence type="ECO:0000256" key="5">
    <source>
        <dbReference type="ARBA" id="ARBA00022801"/>
    </source>
</evidence>
<evidence type="ECO:0000256" key="7">
    <source>
        <dbReference type="ARBA" id="ARBA00032272"/>
    </source>
</evidence>
<feature type="domain" description="Nudix hydrolase" evidence="8">
    <location>
        <begin position="72"/>
        <end position="203"/>
    </location>
</feature>
<keyword evidence="10" id="KW-1185">Reference proteome</keyword>
<proteinExistence type="inferred from homology"/>
<dbReference type="SUPFAM" id="SSF55811">
    <property type="entry name" value="Nudix"/>
    <property type="match status" value="1"/>
</dbReference>
<organism evidence="9 10">
    <name type="scientific">Neokomagataea thailandica NBRC 106555</name>
    <dbReference type="NCBI Taxonomy" id="1223520"/>
    <lineage>
        <taxon>Bacteria</taxon>
        <taxon>Pseudomonadati</taxon>
        <taxon>Pseudomonadota</taxon>
        <taxon>Alphaproteobacteria</taxon>
        <taxon>Acetobacterales</taxon>
        <taxon>Acetobacteraceae</taxon>
        <taxon>Neokomagataea</taxon>
    </lineage>
</organism>
<gene>
    <name evidence="9" type="ORF">AA106555_0702</name>
</gene>
<evidence type="ECO:0000256" key="1">
    <source>
        <dbReference type="ARBA" id="ARBA00000847"/>
    </source>
</evidence>
<evidence type="ECO:0000256" key="3">
    <source>
        <dbReference type="ARBA" id="ARBA00007275"/>
    </source>
</evidence>
<name>A0ABQ0QNX8_9PROT</name>
<comment type="catalytic activity">
    <reaction evidence="1">
        <text>GDP-alpha-D-mannose + H2O = alpha-D-mannose 1-phosphate + GMP + 2 H(+)</text>
        <dbReference type="Rhea" id="RHEA:27978"/>
        <dbReference type="ChEBI" id="CHEBI:15377"/>
        <dbReference type="ChEBI" id="CHEBI:15378"/>
        <dbReference type="ChEBI" id="CHEBI:57527"/>
        <dbReference type="ChEBI" id="CHEBI:58115"/>
        <dbReference type="ChEBI" id="CHEBI:58409"/>
    </reaction>
</comment>
<evidence type="ECO:0000313" key="9">
    <source>
        <dbReference type="EMBL" id="GBR51831.1"/>
    </source>
</evidence>
<reference evidence="9 10" key="1">
    <citation type="submission" date="2013-04" db="EMBL/GenBank/DDBJ databases">
        <title>The genome sequencing project of 58 acetic acid bacteria.</title>
        <authorList>
            <person name="Okamoto-Kainuma A."/>
            <person name="Ishikawa M."/>
            <person name="Umino S."/>
            <person name="Koizumi Y."/>
            <person name="Shiwa Y."/>
            <person name="Yoshikawa H."/>
            <person name="Matsutani M."/>
            <person name="Matsushita K."/>
        </authorList>
    </citation>
    <scope>NUCLEOTIDE SEQUENCE [LARGE SCALE GENOMIC DNA]</scope>
    <source>
        <strain evidence="9 10">NBRC 106555</strain>
    </source>
</reference>
<evidence type="ECO:0000256" key="4">
    <source>
        <dbReference type="ARBA" id="ARBA00016377"/>
    </source>
</evidence>
<evidence type="ECO:0000259" key="8">
    <source>
        <dbReference type="PROSITE" id="PS51462"/>
    </source>
</evidence>
<sequence>MWTSGQKQRMVAEDFGQGWCAVSVDKTIEKGRKAAGFQTVSSRVAYKNPWTAVREDVIIHPNGKQGLYGVVERSEFVVILPLHTDGRVTLIQQFRYPVGERMWELPMGCWETKENVDPCELALGELREETGLRAGEMIHAGTMYQGAGYSNQKGQVYLARNLTRGEADLEETEQDITTHDLPLAEFEAMIARGDVKCMVSVAAYAMIKARGLL</sequence>
<dbReference type="InterPro" id="IPR015797">
    <property type="entry name" value="NUDIX_hydrolase-like_dom_sf"/>
</dbReference>
<comment type="caution">
    <text evidence="9">The sequence shown here is derived from an EMBL/GenBank/DDBJ whole genome shotgun (WGS) entry which is preliminary data.</text>
</comment>
<keyword evidence="5" id="KW-0378">Hydrolase</keyword>
<dbReference type="PANTHER" id="PTHR11839:SF18">
    <property type="entry name" value="NUDIX HYDROLASE DOMAIN-CONTAINING PROTEIN"/>
    <property type="match status" value="1"/>
</dbReference>
<comment type="similarity">
    <text evidence="3">Belongs to the Nudix hydrolase family. NudK subfamily.</text>
</comment>
<evidence type="ECO:0000256" key="2">
    <source>
        <dbReference type="ARBA" id="ARBA00001946"/>
    </source>
</evidence>
<protein>
    <recommendedName>
        <fullName evidence="4">GDP-mannose pyrophosphatase</fullName>
    </recommendedName>
    <alternativeName>
        <fullName evidence="6">GDP-mannose hydrolase</fullName>
    </alternativeName>
    <alternativeName>
        <fullName evidence="7">GDPMK</fullName>
    </alternativeName>
</protein>
<evidence type="ECO:0000256" key="6">
    <source>
        <dbReference type="ARBA" id="ARBA00032162"/>
    </source>
</evidence>
<dbReference type="PANTHER" id="PTHR11839">
    <property type="entry name" value="UDP/ADP-SUGAR PYROPHOSPHATASE"/>
    <property type="match status" value="1"/>
</dbReference>
<comment type="cofactor">
    <cofactor evidence="2">
        <name>Mg(2+)</name>
        <dbReference type="ChEBI" id="CHEBI:18420"/>
    </cofactor>
</comment>
<dbReference type="Pfam" id="PF00293">
    <property type="entry name" value="NUDIX"/>
    <property type="match status" value="1"/>
</dbReference>
<accession>A0ABQ0QNX8</accession>
<dbReference type="InterPro" id="IPR000086">
    <property type="entry name" value="NUDIX_hydrolase_dom"/>
</dbReference>
<dbReference type="EMBL" id="BAQC01000015">
    <property type="protein sequence ID" value="GBR51831.1"/>
    <property type="molecule type" value="Genomic_DNA"/>
</dbReference>
<dbReference type="CDD" id="cd24161">
    <property type="entry name" value="NUDIX_ADPRase_Ndx2"/>
    <property type="match status" value="1"/>
</dbReference>
<dbReference type="PROSITE" id="PS51462">
    <property type="entry name" value="NUDIX"/>
    <property type="match status" value="1"/>
</dbReference>